<dbReference type="Pfam" id="PF24696">
    <property type="entry name" value="UGSC"/>
    <property type="match status" value="1"/>
</dbReference>
<reference evidence="2 3" key="1">
    <citation type="submission" date="2021-11" db="EMBL/GenBank/DDBJ databases">
        <authorList>
            <person name="Lee D.-H."/>
            <person name="Kim S.-B."/>
        </authorList>
    </citation>
    <scope>NUCLEOTIDE SEQUENCE [LARGE SCALE GENOMIC DNA]</scope>
    <source>
        <strain evidence="2 3">KCTC 52223</strain>
    </source>
</reference>
<protein>
    <recommendedName>
        <fullName evidence="1">UGSC-like domain-containing protein</fullName>
    </recommendedName>
</protein>
<keyword evidence="3" id="KW-1185">Reference proteome</keyword>
<name>A0ABS8KNZ4_9HYPH</name>
<dbReference type="InterPro" id="IPR057767">
    <property type="entry name" value="UGSC-like_dom"/>
</dbReference>
<dbReference type="Proteomes" id="UP001198862">
    <property type="component" value="Unassembled WGS sequence"/>
</dbReference>
<sequence length="93" mass="9925">MRIFNPSFGLAAAGPAKVTLQPINWATDAIALISNSKPNARELLEGVRAMLGAHRPVDNIHFHAKNSASQPAPKELIEKVAKNYKGALLALGD</sequence>
<organism evidence="2 3">
    <name type="scientific">Reyranella aquatilis</name>
    <dbReference type="NCBI Taxonomy" id="2035356"/>
    <lineage>
        <taxon>Bacteria</taxon>
        <taxon>Pseudomonadati</taxon>
        <taxon>Pseudomonadota</taxon>
        <taxon>Alphaproteobacteria</taxon>
        <taxon>Hyphomicrobiales</taxon>
        <taxon>Reyranellaceae</taxon>
        <taxon>Reyranella</taxon>
    </lineage>
</organism>
<dbReference type="EMBL" id="JAJISD010000001">
    <property type="protein sequence ID" value="MCC8427796.1"/>
    <property type="molecule type" value="Genomic_DNA"/>
</dbReference>
<comment type="caution">
    <text evidence="2">The sequence shown here is derived from an EMBL/GenBank/DDBJ whole genome shotgun (WGS) entry which is preliminary data.</text>
</comment>
<evidence type="ECO:0000313" key="3">
    <source>
        <dbReference type="Proteomes" id="UP001198862"/>
    </source>
</evidence>
<feature type="domain" description="UGSC-like" evidence="1">
    <location>
        <begin position="4"/>
        <end position="93"/>
    </location>
</feature>
<evidence type="ECO:0000259" key="1">
    <source>
        <dbReference type="Pfam" id="PF24696"/>
    </source>
</evidence>
<gene>
    <name evidence="2" type="ORF">LJ725_02390</name>
</gene>
<evidence type="ECO:0000313" key="2">
    <source>
        <dbReference type="EMBL" id="MCC8427796.1"/>
    </source>
</evidence>
<accession>A0ABS8KNZ4</accession>
<dbReference type="RefSeq" id="WP_230549012.1">
    <property type="nucleotide sequence ID" value="NZ_JAJISD010000001.1"/>
</dbReference>
<proteinExistence type="predicted"/>